<dbReference type="PANTHER" id="PTHR10061">
    <property type="entry name" value="S-FORMYLGLUTATHIONE HYDROLASE"/>
    <property type="match status" value="1"/>
</dbReference>
<evidence type="ECO:0000313" key="8">
    <source>
        <dbReference type="Proteomes" id="UP000002866"/>
    </source>
</evidence>
<evidence type="ECO:0000256" key="3">
    <source>
        <dbReference type="ARBA" id="ARBA00016774"/>
    </source>
</evidence>
<dbReference type="InParanoid" id="I2H3R8"/>
<accession>I2H3R8</accession>
<evidence type="ECO:0000256" key="1">
    <source>
        <dbReference type="ARBA" id="ARBA00005622"/>
    </source>
</evidence>
<dbReference type="GO" id="GO:0005829">
    <property type="term" value="C:cytosol"/>
    <property type="evidence" value="ECO:0007669"/>
    <property type="project" value="TreeGrafter"/>
</dbReference>
<evidence type="ECO:0000256" key="6">
    <source>
        <dbReference type="PIRSR" id="PIRSR614186-1"/>
    </source>
</evidence>
<dbReference type="KEGG" id="tbl:TBLA_0D05260"/>
<evidence type="ECO:0000256" key="4">
    <source>
        <dbReference type="ARBA" id="ARBA00022487"/>
    </source>
</evidence>
<dbReference type="EC" id="3.1.2.12" evidence="2"/>
<keyword evidence="8" id="KW-1185">Reference proteome</keyword>
<keyword evidence="5" id="KW-0378">Hydrolase</keyword>
<organism evidence="7 8">
    <name type="scientific">Henningerozyma blattae (strain ATCC 34711 / CBS 6284 / DSM 70876 / NBRC 10599 / NRRL Y-10934 / UCD 77-7)</name>
    <name type="common">Yeast</name>
    <name type="synonym">Tetrapisispora blattae</name>
    <dbReference type="NCBI Taxonomy" id="1071380"/>
    <lineage>
        <taxon>Eukaryota</taxon>
        <taxon>Fungi</taxon>
        <taxon>Dikarya</taxon>
        <taxon>Ascomycota</taxon>
        <taxon>Saccharomycotina</taxon>
        <taxon>Saccharomycetes</taxon>
        <taxon>Saccharomycetales</taxon>
        <taxon>Saccharomycetaceae</taxon>
        <taxon>Henningerozyma</taxon>
    </lineage>
</organism>
<feature type="active site" description="Charge relay system" evidence="6">
    <location>
        <position position="282"/>
    </location>
</feature>
<protein>
    <recommendedName>
        <fullName evidence="3">S-formylglutathione hydrolase</fullName>
        <ecNumber evidence="2">3.1.2.12</ecNumber>
    </recommendedName>
</protein>
<dbReference type="OMA" id="TEQPWAT"/>
<name>I2H3R8_HENB6</name>
<proteinExistence type="inferred from homology"/>
<dbReference type="SUPFAM" id="SSF53474">
    <property type="entry name" value="alpha/beta-Hydrolases"/>
    <property type="match status" value="1"/>
</dbReference>
<dbReference type="GO" id="GO:0018738">
    <property type="term" value="F:S-formylglutathione hydrolase activity"/>
    <property type="evidence" value="ECO:0007669"/>
    <property type="project" value="UniProtKB-EC"/>
</dbReference>
<dbReference type="Pfam" id="PF00756">
    <property type="entry name" value="Esterase"/>
    <property type="match status" value="1"/>
</dbReference>
<feature type="active site" description="Charge relay system" evidence="6">
    <location>
        <position position="163"/>
    </location>
</feature>
<gene>
    <name evidence="7" type="primary">TBLA0D05260</name>
    <name evidence="7" type="ORF">TBLA_0D05260</name>
</gene>
<evidence type="ECO:0000313" key="7">
    <source>
        <dbReference type="EMBL" id="CCH61020.1"/>
    </source>
</evidence>
<dbReference type="STRING" id="1071380.I2H3R8"/>
<dbReference type="eggNOG" id="KOG3101">
    <property type="taxonomic scope" value="Eukaryota"/>
</dbReference>
<dbReference type="Gene3D" id="3.40.50.1820">
    <property type="entry name" value="alpha/beta hydrolase"/>
    <property type="match status" value="1"/>
</dbReference>
<sequence length="305" mass="33950">MEETHRVNCAQGILISLAHDSKVNNCRMALNVYLPKQYYTPNAADLTKEKPIPTIYFLVGVSANQNYATERSFIQWQADTYGFAVVFPDTSPRGPDVPDVPDIEVVGQSAGFYLNATAEPFVKNYQMFDYVHKELPAELTTYFDKVSPVRVDFLKNVSIIGHSMGGLGSLTGYFKLFPRYKSCSAFAPVVNPTSSDSNAGQISFKTYLKDPESESAAYDPCELIKSTTLTAQDVDGKQVLITVGTKDHLYDTELHSQRILEFTKGTVWEGKITVQLIKGFDHQSYLIATEIGNHAKFHAKHLGLL</sequence>
<dbReference type="OrthoDB" id="420518at2759"/>
<dbReference type="HOGENOM" id="CLU_056472_0_1_1"/>
<dbReference type="AlphaFoldDB" id="I2H3R8"/>
<feature type="active site" description="Charge relay system" evidence="6">
    <location>
        <position position="247"/>
    </location>
</feature>
<dbReference type="Proteomes" id="UP000002866">
    <property type="component" value="Chromosome 4"/>
</dbReference>
<dbReference type="GO" id="GO:0052689">
    <property type="term" value="F:carboxylic ester hydrolase activity"/>
    <property type="evidence" value="ECO:0007669"/>
    <property type="project" value="UniProtKB-KW"/>
</dbReference>
<dbReference type="InterPro" id="IPR014186">
    <property type="entry name" value="S-formylglutathione_hydrol"/>
</dbReference>
<evidence type="ECO:0000256" key="5">
    <source>
        <dbReference type="ARBA" id="ARBA00022801"/>
    </source>
</evidence>
<dbReference type="GO" id="GO:0046294">
    <property type="term" value="P:formaldehyde catabolic process"/>
    <property type="evidence" value="ECO:0007669"/>
    <property type="project" value="InterPro"/>
</dbReference>
<keyword evidence="4" id="KW-0719">Serine esterase</keyword>
<dbReference type="InterPro" id="IPR000801">
    <property type="entry name" value="Esterase-like"/>
</dbReference>
<dbReference type="InterPro" id="IPR029058">
    <property type="entry name" value="AB_hydrolase_fold"/>
</dbReference>
<dbReference type="PANTHER" id="PTHR10061:SF0">
    <property type="entry name" value="S-FORMYLGLUTATHIONE HYDROLASE"/>
    <property type="match status" value="1"/>
</dbReference>
<comment type="similarity">
    <text evidence="1">Belongs to the esterase D family.</text>
</comment>
<dbReference type="GeneID" id="14496056"/>
<evidence type="ECO:0000256" key="2">
    <source>
        <dbReference type="ARBA" id="ARBA00012479"/>
    </source>
</evidence>
<dbReference type="EMBL" id="HE806319">
    <property type="protein sequence ID" value="CCH61020.1"/>
    <property type="molecule type" value="Genomic_DNA"/>
</dbReference>
<reference evidence="7 8" key="1">
    <citation type="journal article" date="2011" name="Proc. Natl. Acad. Sci. U.S.A.">
        <title>Evolutionary erosion of yeast sex chromosomes by mating-type switching accidents.</title>
        <authorList>
            <person name="Gordon J.L."/>
            <person name="Armisen D."/>
            <person name="Proux-Wera E."/>
            <person name="Oheigeartaigh S.S."/>
            <person name="Byrne K.P."/>
            <person name="Wolfe K.H."/>
        </authorList>
    </citation>
    <scope>NUCLEOTIDE SEQUENCE [LARGE SCALE GENOMIC DNA]</scope>
    <source>
        <strain evidence="8">ATCC 34711 / CBS 6284 / DSM 70876 / NBRC 10599 / NRRL Y-10934 / UCD 77-7</strain>
    </source>
</reference>
<dbReference type="RefSeq" id="XP_004180539.1">
    <property type="nucleotide sequence ID" value="XM_004180491.1"/>
</dbReference>